<dbReference type="AlphaFoldDB" id="A0A0F8ZVU5"/>
<dbReference type="Gene3D" id="2.60.40.1210">
    <property type="entry name" value="Cellobiose dehydrogenase, cytochrome domain"/>
    <property type="match status" value="1"/>
</dbReference>
<evidence type="ECO:0000259" key="1">
    <source>
        <dbReference type="PROSITE" id="PS50836"/>
    </source>
</evidence>
<dbReference type="PANTHER" id="PTHR10157:SF23">
    <property type="entry name" value="MOXD1 HOMOLOG 1"/>
    <property type="match status" value="1"/>
</dbReference>
<evidence type="ECO:0000313" key="2">
    <source>
        <dbReference type="EMBL" id="KKK97967.1"/>
    </source>
</evidence>
<gene>
    <name evidence="2" type="ORF">LCGC14_2647480</name>
</gene>
<reference evidence="2" key="1">
    <citation type="journal article" date="2015" name="Nature">
        <title>Complex archaea that bridge the gap between prokaryotes and eukaryotes.</title>
        <authorList>
            <person name="Spang A."/>
            <person name="Saw J.H."/>
            <person name="Jorgensen S.L."/>
            <person name="Zaremba-Niedzwiedzka K."/>
            <person name="Martijn J."/>
            <person name="Lind A.E."/>
            <person name="van Eijk R."/>
            <person name="Schleper C."/>
            <person name="Guy L."/>
            <person name="Ettema T.J."/>
        </authorList>
    </citation>
    <scope>NUCLEOTIDE SEQUENCE</scope>
</reference>
<dbReference type="SMART" id="SM00664">
    <property type="entry name" value="DoH"/>
    <property type="match status" value="1"/>
</dbReference>
<dbReference type="GO" id="GO:0006589">
    <property type="term" value="P:octopamine biosynthetic process"/>
    <property type="evidence" value="ECO:0007669"/>
    <property type="project" value="TreeGrafter"/>
</dbReference>
<dbReference type="GO" id="GO:0004500">
    <property type="term" value="F:dopamine beta-monooxygenase activity"/>
    <property type="evidence" value="ECO:0007669"/>
    <property type="project" value="InterPro"/>
</dbReference>
<dbReference type="Pfam" id="PF03351">
    <property type="entry name" value="DOMON"/>
    <property type="match status" value="1"/>
</dbReference>
<dbReference type="InterPro" id="IPR045266">
    <property type="entry name" value="DOH_DOMON"/>
</dbReference>
<sequence>MKKIRSFFYFFCVVIFVITTVATAMAKDPKQSVNKMGYNEITKSKITLAWKVEGQNLKVILTAPTKGWVAVAFDPSRMMKDANFIIGYVDGDEVVVRDDFGTYFTAHAPDDSLGGSTDVKVVEGSEAKKKTMISFVIPLNSGDEYDKVLEEGVTYLVLIAYSDKDDFTVRHKKRVKVKITL</sequence>
<dbReference type="InterPro" id="IPR000945">
    <property type="entry name" value="DBH-like"/>
</dbReference>
<accession>A0A0F8ZVU5</accession>
<dbReference type="InterPro" id="IPR005018">
    <property type="entry name" value="DOMON_domain"/>
</dbReference>
<organism evidence="2">
    <name type="scientific">marine sediment metagenome</name>
    <dbReference type="NCBI Taxonomy" id="412755"/>
    <lineage>
        <taxon>unclassified sequences</taxon>
        <taxon>metagenomes</taxon>
        <taxon>ecological metagenomes</taxon>
    </lineage>
</organism>
<dbReference type="GO" id="GO:0005615">
    <property type="term" value="C:extracellular space"/>
    <property type="evidence" value="ECO:0007669"/>
    <property type="project" value="TreeGrafter"/>
</dbReference>
<feature type="domain" description="DOMON" evidence="1">
    <location>
        <begin position="44"/>
        <end position="162"/>
    </location>
</feature>
<dbReference type="PANTHER" id="PTHR10157">
    <property type="entry name" value="DOPAMINE BETA HYDROXYLASE RELATED"/>
    <property type="match status" value="1"/>
</dbReference>
<dbReference type="EMBL" id="LAZR01045819">
    <property type="protein sequence ID" value="KKK97967.1"/>
    <property type="molecule type" value="Genomic_DNA"/>
</dbReference>
<dbReference type="CDD" id="cd09631">
    <property type="entry name" value="DOMON_DOH"/>
    <property type="match status" value="1"/>
</dbReference>
<proteinExistence type="predicted"/>
<protein>
    <recommendedName>
        <fullName evidence="1">DOMON domain-containing protein</fullName>
    </recommendedName>
</protein>
<dbReference type="GO" id="GO:0042421">
    <property type="term" value="P:norepinephrine biosynthetic process"/>
    <property type="evidence" value="ECO:0007669"/>
    <property type="project" value="TreeGrafter"/>
</dbReference>
<comment type="caution">
    <text evidence="2">The sequence shown here is derived from an EMBL/GenBank/DDBJ whole genome shotgun (WGS) entry which is preliminary data.</text>
</comment>
<dbReference type="PROSITE" id="PS50836">
    <property type="entry name" value="DOMON"/>
    <property type="match status" value="1"/>
</dbReference>
<dbReference type="GO" id="GO:0030667">
    <property type="term" value="C:secretory granule membrane"/>
    <property type="evidence" value="ECO:0007669"/>
    <property type="project" value="TreeGrafter"/>
</dbReference>
<name>A0A0F8ZVU5_9ZZZZ</name>
<dbReference type="GO" id="GO:0042420">
    <property type="term" value="P:dopamine catabolic process"/>
    <property type="evidence" value="ECO:0007669"/>
    <property type="project" value="TreeGrafter"/>
</dbReference>